<dbReference type="Pfam" id="PF00078">
    <property type="entry name" value="RVT_1"/>
    <property type="match status" value="1"/>
</dbReference>
<proteinExistence type="predicted"/>
<sequence length="606" mass="69834">MTDDIKLIDFSEVYNTEDPHVAADLMISLIKQAVQKNTKTVKVPNRKKIIKPWITPGLLRCIRHRNNMHKKLKKSPDNEVLKTSFTRYRNYCNKLLKKIKLEYEKNELKKTSYNPKKLWGAINNITNRAKKKENSSYHLLTTSSTPELSVNSVNEFFANIGKNLAEKISDGLTESIKKAFNNNNNNNSHSMVLLPTDEDEVARLILSLRNECAVGWDGIPSNLLKRHINVVVPPLTYICNLALTTGKFPKAFKKSIIHPIYKGGDRDHVNNYRPIAVLPALSKILERIINNRLVNYLEKHNFLSPSQYGFRSGKSSSDAIHDLTNYIVTNLDNGQKVLGIFLDLAKAFDTVSVPILLRKMESLGIRGIQLQLFEDYLSGRTHHSCSNSLNNADTCIKLCQAEKVKYLGVIIDSTLRFHEHINTLNSRLRKLIYVFKTMRDVADEKLKKSVYFALAQSLLTYGITSWGGAPKTKMLQLVRTQRAILKVSFSLPYRYPTELLYKELKILTVRQLFIRSTLLKQHALLKYNPSLSRDKRRFNPVDRYHITLSTKLSKRFFCHHGGFLYNKINKIIPIFNLNKTICKKKITIWFQELNYYDTEQLLTNSI</sequence>
<name>A0AAV1L9E0_9NEOP</name>
<evidence type="ECO:0000313" key="3">
    <source>
        <dbReference type="Proteomes" id="UP001314205"/>
    </source>
</evidence>
<dbReference type="EMBL" id="CAVLGL010000085">
    <property type="protein sequence ID" value="CAK1590642.1"/>
    <property type="molecule type" value="Genomic_DNA"/>
</dbReference>
<feature type="domain" description="Reverse transcriptase" evidence="1">
    <location>
        <begin position="269"/>
        <end position="380"/>
    </location>
</feature>
<reference evidence="2 3" key="1">
    <citation type="submission" date="2023-11" db="EMBL/GenBank/DDBJ databases">
        <authorList>
            <person name="Hedman E."/>
            <person name="Englund M."/>
            <person name="Stromberg M."/>
            <person name="Nyberg Akerstrom W."/>
            <person name="Nylinder S."/>
            <person name="Jareborg N."/>
            <person name="Kallberg Y."/>
            <person name="Kronander E."/>
        </authorList>
    </citation>
    <scope>NUCLEOTIDE SEQUENCE [LARGE SCALE GENOMIC DNA]</scope>
</reference>
<accession>A0AAV1L9E0</accession>
<dbReference type="AlphaFoldDB" id="A0AAV1L9E0"/>
<comment type="caution">
    <text evidence="2">The sequence shown here is derived from an EMBL/GenBank/DDBJ whole genome shotgun (WGS) entry which is preliminary data.</text>
</comment>
<dbReference type="SUPFAM" id="SSF56672">
    <property type="entry name" value="DNA/RNA polymerases"/>
    <property type="match status" value="1"/>
</dbReference>
<dbReference type="PANTHER" id="PTHR47510:SF3">
    <property type="entry name" value="ENDO_EXONUCLEASE_PHOSPHATASE DOMAIN-CONTAINING PROTEIN"/>
    <property type="match status" value="1"/>
</dbReference>
<evidence type="ECO:0000313" key="2">
    <source>
        <dbReference type="EMBL" id="CAK1590642.1"/>
    </source>
</evidence>
<dbReference type="InterPro" id="IPR000477">
    <property type="entry name" value="RT_dom"/>
</dbReference>
<dbReference type="PANTHER" id="PTHR47510">
    <property type="entry name" value="REVERSE TRANSCRIPTASE DOMAIN-CONTAINING PROTEIN"/>
    <property type="match status" value="1"/>
</dbReference>
<dbReference type="CDD" id="cd01650">
    <property type="entry name" value="RT_nLTR_like"/>
    <property type="match status" value="1"/>
</dbReference>
<protein>
    <recommendedName>
        <fullName evidence="1">Reverse transcriptase domain-containing protein</fullName>
    </recommendedName>
</protein>
<dbReference type="GO" id="GO:0071897">
    <property type="term" value="P:DNA biosynthetic process"/>
    <property type="evidence" value="ECO:0007669"/>
    <property type="project" value="UniProtKB-ARBA"/>
</dbReference>
<evidence type="ECO:0000259" key="1">
    <source>
        <dbReference type="Pfam" id="PF00078"/>
    </source>
</evidence>
<organism evidence="2 3">
    <name type="scientific">Parnassius mnemosyne</name>
    <name type="common">clouded apollo</name>
    <dbReference type="NCBI Taxonomy" id="213953"/>
    <lineage>
        <taxon>Eukaryota</taxon>
        <taxon>Metazoa</taxon>
        <taxon>Ecdysozoa</taxon>
        <taxon>Arthropoda</taxon>
        <taxon>Hexapoda</taxon>
        <taxon>Insecta</taxon>
        <taxon>Pterygota</taxon>
        <taxon>Neoptera</taxon>
        <taxon>Endopterygota</taxon>
        <taxon>Lepidoptera</taxon>
        <taxon>Glossata</taxon>
        <taxon>Ditrysia</taxon>
        <taxon>Papilionoidea</taxon>
        <taxon>Papilionidae</taxon>
        <taxon>Parnassiinae</taxon>
        <taxon>Parnassini</taxon>
        <taxon>Parnassius</taxon>
        <taxon>Driopa</taxon>
    </lineage>
</organism>
<gene>
    <name evidence="2" type="ORF">PARMNEM_LOCUS10978</name>
</gene>
<keyword evidence="3" id="KW-1185">Reference proteome</keyword>
<dbReference type="Proteomes" id="UP001314205">
    <property type="component" value="Unassembled WGS sequence"/>
</dbReference>
<dbReference type="InterPro" id="IPR043502">
    <property type="entry name" value="DNA/RNA_pol_sf"/>
</dbReference>